<dbReference type="NCBIfam" id="TIGR01297">
    <property type="entry name" value="CDF"/>
    <property type="match status" value="1"/>
</dbReference>
<gene>
    <name evidence="10" type="ORF">SCABRO_03538</name>
</gene>
<dbReference type="PANTHER" id="PTHR43840:SF15">
    <property type="entry name" value="MITOCHONDRIAL METAL TRANSPORTER 1-RELATED"/>
    <property type="match status" value="1"/>
</dbReference>
<dbReference type="InterPro" id="IPR027469">
    <property type="entry name" value="Cation_efflux_TMD_sf"/>
</dbReference>
<dbReference type="InterPro" id="IPR050291">
    <property type="entry name" value="CDF_Transporter"/>
</dbReference>
<evidence type="ECO:0000256" key="2">
    <source>
        <dbReference type="ARBA" id="ARBA00008114"/>
    </source>
</evidence>
<feature type="domain" description="Cation efflux protein transmembrane" evidence="8">
    <location>
        <begin position="37"/>
        <end position="228"/>
    </location>
</feature>
<dbReference type="SUPFAM" id="SSF161111">
    <property type="entry name" value="Cation efflux protein transmembrane domain-like"/>
    <property type="match status" value="1"/>
</dbReference>
<dbReference type="PANTHER" id="PTHR43840">
    <property type="entry name" value="MITOCHONDRIAL METAL TRANSPORTER 1-RELATED"/>
    <property type="match status" value="1"/>
</dbReference>
<comment type="subcellular location">
    <subcellularLocation>
        <location evidence="1">Membrane</location>
        <topology evidence="1">Multi-pass membrane protein</topology>
    </subcellularLocation>
</comment>
<dbReference type="GO" id="GO:0008324">
    <property type="term" value="F:monoatomic cation transmembrane transporter activity"/>
    <property type="evidence" value="ECO:0007669"/>
    <property type="project" value="InterPro"/>
</dbReference>
<dbReference type="Pfam" id="PF01545">
    <property type="entry name" value="Cation_efflux"/>
    <property type="match status" value="1"/>
</dbReference>
<evidence type="ECO:0000256" key="6">
    <source>
        <dbReference type="ARBA" id="ARBA00023136"/>
    </source>
</evidence>
<comment type="caution">
    <text evidence="10">The sequence shown here is derived from an EMBL/GenBank/DDBJ whole genome shotgun (WGS) entry which is preliminary data.</text>
</comment>
<keyword evidence="4 7" id="KW-0812">Transmembrane</keyword>
<dbReference type="GO" id="GO:0016020">
    <property type="term" value="C:membrane"/>
    <property type="evidence" value="ECO:0007669"/>
    <property type="project" value="UniProtKB-SubCell"/>
</dbReference>
<proteinExistence type="inferred from homology"/>
<evidence type="ECO:0000256" key="4">
    <source>
        <dbReference type="ARBA" id="ARBA00022692"/>
    </source>
</evidence>
<feature type="transmembrane region" description="Helical" evidence="7">
    <location>
        <begin position="138"/>
        <end position="159"/>
    </location>
</feature>
<feature type="transmembrane region" description="Helical" evidence="7">
    <location>
        <begin position="32"/>
        <end position="54"/>
    </location>
</feature>
<reference evidence="10 11" key="1">
    <citation type="submission" date="2014-10" db="EMBL/GenBank/DDBJ databases">
        <title>Draft genome of anammox bacterium scalindua brodae, obtained using differential coverage binning of sequence data from two enrichment reactors.</title>
        <authorList>
            <person name="Speth D.R."/>
            <person name="Russ L."/>
            <person name="Kartal B."/>
            <person name="Op den Camp H.J."/>
            <person name="Dutilh B.E."/>
            <person name="Jetten M.S."/>
        </authorList>
    </citation>
    <scope>NUCLEOTIDE SEQUENCE [LARGE SCALE GENOMIC DNA]</scope>
    <source>
        <strain evidence="10">RU1</strain>
    </source>
</reference>
<accession>A0A0B0EJ85</accession>
<evidence type="ECO:0000313" key="11">
    <source>
        <dbReference type="Proteomes" id="UP000030652"/>
    </source>
</evidence>
<dbReference type="Gene3D" id="3.30.70.1350">
    <property type="entry name" value="Cation efflux protein, cytoplasmic domain"/>
    <property type="match status" value="2"/>
</dbReference>
<evidence type="ECO:0000256" key="1">
    <source>
        <dbReference type="ARBA" id="ARBA00004141"/>
    </source>
</evidence>
<dbReference type="Pfam" id="PF16916">
    <property type="entry name" value="ZT_dimer"/>
    <property type="match status" value="1"/>
</dbReference>
<evidence type="ECO:0000256" key="3">
    <source>
        <dbReference type="ARBA" id="ARBA00022448"/>
    </source>
</evidence>
<feature type="transmembrane region" description="Helical" evidence="7">
    <location>
        <begin position="102"/>
        <end position="118"/>
    </location>
</feature>
<dbReference type="InterPro" id="IPR002524">
    <property type="entry name" value="Cation_efflux"/>
</dbReference>
<dbReference type="Proteomes" id="UP000030652">
    <property type="component" value="Unassembled WGS sequence"/>
</dbReference>
<feature type="transmembrane region" description="Helical" evidence="7">
    <location>
        <begin position="180"/>
        <end position="196"/>
    </location>
</feature>
<feature type="transmembrane region" description="Helical" evidence="7">
    <location>
        <begin position="60"/>
        <end position="81"/>
    </location>
</feature>
<dbReference type="InterPro" id="IPR036837">
    <property type="entry name" value="Cation_efflux_CTD_sf"/>
</dbReference>
<evidence type="ECO:0000256" key="7">
    <source>
        <dbReference type="SAM" id="Phobius"/>
    </source>
</evidence>
<evidence type="ECO:0000259" key="8">
    <source>
        <dbReference type="Pfam" id="PF01545"/>
    </source>
</evidence>
<comment type="similarity">
    <text evidence="2">Belongs to the cation diffusion facilitator (CDF) transporter (TC 2.A.4) family.</text>
</comment>
<sequence length="396" mass="44732">MDIEFHRKLARWFIKDSDNTDNKLVRVQYGLVAGWFGIYGTFILFVVKMTLGILSGSVSVIANAFHLLSHLANSIILVVSFKVTARPATAKNPFGHGRMEHIAPLIMSIFLFISGIQIGEHSLHQAIEPHELHYWRALPWILLATIIVKQWLSRFVTFLGERVDSHAILANAAHHKIESVMTFMVIVGLVTGHYFHHPEFDGYTGILISSWLLYLGYTHGKEAIVPLLGQAPGKDIINKIRETAKSVEGVKNVHEIIVHDYGSMYLISLHAEIPAKLGAVEMHEITERCEHKLRTTFGGEAVCHMDPMMEMTPEIQAIEEKFRQGLKAFPQIVDYHDFRVVAGTEGRIIIVADIDLAEDVNVEESGRISKDLGIHVKKEIQNVLYCNFYITPKFSY</sequence>
<dbReference type="InterPro" id="IPR058533">
    <property type="entry name" value="Cation_efflux_TM"/>
</dbReference>
<dbReference type="InterPro" id="IPR027470">
    <property type="entry name" value="Cation_efflux_CTD"/>
</dbReference>
<dbReference type="eggNOG" id="COG0053">
    <property type="taxonomic scope" value="Bacteria"/>
</dbReference>
<protein>
    <submittedName>
        <fullName evidence="10">Putative cobalt/zinc/cadmium cation efflux pump</fullName>
    </submittedName>
</protein>
<keyword evidence="6 7" id="KW-0472">Membrane</keyword>
<feature type="domain" description="Cation efflux protein cytoplasmic" evidence="9">
    <location>
        <begin position="233"/>
        <end position="307"/>
    </location>
</feature>
<keyword evidence="3" id="KW-0813">Transport</keyword>
<dbReference type="Gene3D" id="1.20.1510.10">
    <property type="entry name" value="Cation efflux protein transmembrane domain"/>
    <property type="match status" value="1"/>
</dbReference>
<evidence type="ECO:0000259" key="9">
    <source>
        <dbReference type="Pfam" id="PF16916"/>
    </source>
</evidence>
<organism evidence="10 11">
    <name type="scientific">Candidatus Scalindua brodae</name>
    <dbReference type="NCBI Taxonomy" id="237368"/>
    <lineage>
        <taxon>Bacteria</taxon>
        <taxon>Pseudomonadati</taxon>
        <taxon>Planctomycetota</taxon>
        <taxon>Candidatus Brocadiia</taxon>
        <taxon>Candidatus Brocadiales</taxon>
        <taxon>Candidatus Scalinduaceae</taxon>
        <taxon>Candidatus Scalindua</taxon>
    </lineage>
</organism>
<dbReference type="SUPFAM" id="SSF160240">
    <property type="entry name" value="Cation efflux protein cytoplasmic domain-like"/>
    <property type="match status" value="1"/>
</dbReference>
<dbReference type="EMBL" id="JRYO01000243">
    <property type="protein sequence ID" value="KHE90750.1"/>
    <property type="molecule type" value="Genomic_DNA"/>
</dbReference>
<name>A0A0B0EJ85_9BACT</name>
<dbReference type="AlphaFoldDB" id="A0A0B0EJ85"/>
<evidence type="ECO:0000313" key="10">
    <source>
        <dbReference type="EMBL" id="KHE90750.1"/>
    </source>
</evidence>
<keyword evidence="5 7" id="KW-1133">Transmembrane helix</keyword>
<evidence type="ECO:0000256" key="5">
    <source>
        <dbReference type="ARBA" id="ARBA00022989"/>
    </source>
</evidence>